<evidence type="ECO:0000256" key="1">
    <source>
        <dbReference type="ARBA" id="ARBA00004610"/>
    </source>
</evidence>
<keyword evidence="9 12" id="KW-0406">Ion transport</keyword>
<protein>
    <recommendedName>
        <fullName evidence="12">Innexin</fullName>
    </recommendedName>
</protein>
<evidence type="ECO:0000256" key="3">
    <source>
        <dbReference type="ARBA" id="ARBA00022448"/>
    </source>
</evidence>
<keyword evidence="8" id="KW-1133">Transmembrane helix</keyword>
<dbReference type="EMBL" id="CAXIEN010000488">
    <property type="protein sequence ID" value="CAL1299175.1"/>
    <property type="molecule type" value="Genomic_DNA"/>
</dbReference>
<keyword evidence="6" id="KW-0303">Gap junction</keyword>
<keyword evidence="7" id="KW-0965">Cell junction</keyword>
<dbReference type="InterPro" id="IPR000990">
    <property type="entry name" value="Innexin"/>
</dbReference>
<evidence type="ECO:0000256" key="10">
    <source>
        <dbReference type="ARBA" id="ARBA00023136"/>
    </source>
</evidence>
<dbReference type="GO" id="GO:0005243">
    <property type="term" value="F:gap junction channel activity"/>
    <property type="evidence" value="ECO:0007669"/>
    <property type="project" value="TreeGrafter"/>
</dbReference>
<accession>A0AAV2BTY4</accession>
<comment type="similarity">
    <text evidence="12">Belongs to the pannexin family.</text>
</comment>
<reference evidence="13 14" key="1">
    <citation type="submission" date="2024-04" db="EMBL/GenBank/DDBJ databases">
        <authorList>
            <person name="Rising A."/>
            <person name="Reimegard J."/>
            <person name="Sonavane S."/>
            <person name="Akerstrom W."/>
            <person name="Nylinder S."/>
            <person name="Hedman E."/>
            <person name="Kallberg Y."/>
        </authorList>
    </citation>
    <scope>NUCLEOTIDE SEQUENCE [LARGE SCALE GENOMIC DNA]</scope>
</reference>
<evidence type="ECO:0000256" key="6">
    <source>
        <dbReference type="ARBA" id="ARBA00022868"/>
    </source>
</evidence>
<dbReference type="Pfam" id="PF00876">
    <property type="entry name" value="Innexin"/>
    <property type="match status" value="1"/>
</dbReference>
<evidence type="ECO:0000256" key="2">
    <source>
        <dbReference type="ARBA" id="ARBA00004651"/>
    </source>
</evidence>
<sequence length="240" mass="27518">MLDILRSLKSLVKVARTHIDNEIFRLHYTFTVLVLLAFCIVVTTKQYVGDPIDCIHGHEIPSNIINTYCWIHTTFTIPSAFSKKSDKFNVVFDVALQTPKFCFPAIHLEIRANELGSVKLFAGPTTNIIVSSYVINDRGFMNNYNSNHTTMFAFRRRFLMQCSVLLNIYSAFDALFVVRRQPEHVVSMLFSKIQPTSRTRSKNNCHLAQKLLEPNQNGGYGVPFFHVTLLEEEGKEFCDE</sequence>
<dbReference type="PANTHER" id="PTHR11893">
    <property type="entry name" value="INNEXIN"/>
    <property type="match status" value="1"/>
</dbReference>
<comment type="caution">
    <text evidence="13">The sequence shown here is derived from an EMBL/GenBank/DDBJ whole genome shotgun (WGS) entry which is preliminary data.</text>
</comment>
<evidence type="ECO:0000313" key="14">
    <source>
        <dbReference type="Proteomes" id="UP001497382"/>
    </source>
</evidence>
<name>A0AAV2BTY4_9ARAC</name>
<keyword evidence="11 12" id="KW-0407">Ion channel</keyword>
<keyword evidence="3 12" id="KW-0813">Transport</keyword>
<dbReference type="PROSITE" id="PS51013">
    <property type="entry name" value="PANNEXIN"/>
    <property type="match status" value="1"/>
</dbReference>
<gene>
    <name evidence="12" type="primary">inx</name>
    <name evidence="13" type="ORF">LARSCL_LOCUS21201</name>
</gene>
<comment type="function">
    <text evidence="12">Structural component of the gap junctions.</text>
</comment>
<keyword evidence="5" id="KW-0812">Transmembrane</keyword>
<evidence type="ECO:0000256" key="5">
    <source>
        <dbReference type="ARBA" id="ARBA00022692"/>
    </source>
</evidence>
<evidence type="ECO:0000256" key="9">
    <source>
        <dbReference type="ARBA" id="ARBA00023065"/>
    </source>
</evidence>
<proteinExistence type="inferred from homology"/>
<organism evidence="13 14">
    <name type="scientific">Larinioides sclopetarius</name>
    <dbReference type="NCBI Taxonomy" id="280406"/>
    <lineage>
        <taxon>Eukaryota</taxon>
        <taxon>Metazoa</taxon>
        <taxon>Ecdysozoa</taxon>
        <taxon>Arthropoda</taxon>
        <taxon>Chelicerata</taxon>
        <taxon>Arachnida</taxon>
        <taxon>Araneae</taxon>
        <taxon>Araneomorphae</taxon>
        <taxon>Entelegynae</taxon>
        <taxon>Araneoidea</taxon>
        <taxon>Araneidae</taxon>
        <taxon>Larinioides</taxon>
    </lineage>
</organism>
<evidence type="ECO:0000256" key="7">
    <source>
        <dbReference type="ARBA" id="ARBA00022949"/>
    </source>
</evidence>
<keyword evidence="10" id="KW-0472">Membrane</keyword>
<evidence type="ECO:0000256" key="12">
    <source>
        <dbReference type="RuleBase" id="RU010713"/>
    </source>
</evidence>
<dbReference type="GO" id="GO:0005886">
    <property type="term" value="C:plasma membrane"/>
    <property type="evidence" value="ECO:0007669"/>
    <property type="project" value="UniProtKB-SubCell"/>
</dbReference>
<dbReference type="PANTHER" id="PTHR11893:SF40">
    <property type="entry name" value="INNEXIN SHAKING-B"/>
    <property type="match status" value="1"/>
</dbReference>
<keyword evidence="4" id="KW-1003">Cell membrane</keyword>
<evidence type="ECO:0000313" key="13">
    <source>
        <dbReference type="EMBL" id="CAL1299175.1"/>
    </source>
</evidence>
<evidence type="ECO:0000256" key="8">
    <source>
        <dbReference type="ARBA" id="ARBA00022989"/>
    </source>
</evidence>
<dbReference type="AlphaFoldDB" id="A0AAV2BTY4"/>
<dbReference type="Proteomes" id="UP001497382">
    <property type="component" value="Unassembled WGS sequence"/>
</dbReference>
<evidence type="ECO:0000256" key="4">
    <source>
        <dbReference type="ARBA" id="ARBA00022475"/>
    </source>
</evidence>
<comment type="subcellular location">
    <subcellularLocation>
        <location evidence="1">Cell junction</location>
        <location evidence="1">Gap junction</location>
    </subcellularLocation>
    <subcellularLocation>
        <location evidence="2 12">Cell membrane</location>
        <topology evidence="2 12">Multi-pass membrane protein</topology>
    </subcellularLocation>
</comment>
<dbReference type="GO" id="GO:0034220">
    <property type="term" value="P:monoatomic ion transmembrane transport"/>
    <property type="evidence" value="ECO:0007669"/>
    <property type="project" value="UniProtKB-KW"/>
</dbReference>
<keyword evidence="14" id="KW-1185">Reference proteome</keyword>
<evidence type="ECO:0000256" key="11">
    <source>
        <dbReference type="ARBA" id="ARBA00023303"/>
    </source>
</evidence>
<dbReference type="GO" id="GO:0005921">
    <property type="term" value="C:gap junction"/>
    <property type="evidence" value="ECO:0007669"/>
    <property type="project" value="UniProtKB-SubCell"/>
</dbReference>